<dbReference type="PANTHER" id="PTHR33990:SF2">
    <property type="entry name" value="PHNB-LIKE DOMAIN-CONTAINING PROTEIN"/>
    <property type="match status" value="1"/>
</dbReference>
<dbReference type="InterPro" id="IPR029068">
    <property type="entry name" value="Glyas_Bleomycin-R_OHBP_Dase"/>
</dbReference>
<name>W0RBS6_9BACT</name>
<evidence type="ECO:0000313" key="2">
    <source>
        <dbReference type="EMBL" id="AHG88231.1"/>
    </source>
</evidence>
<dbReference type="STRING" id="861299.J421_0694"/>
<sequence>MLDIKPCLWFQSQAEDAASFYVSVFPNSRVGSVMRGAPDAPPIAVELVIDGKPVLALNGRPQNGFTDASSFVVTCETQADIDRYWDALTRDGGAEGRCGWLTDRYGVSWQIVPRALGSLLGGSDPAASGRAMQAMLGMGKLDIAALERARATA</sequence>
<proteinExistence type="predicted"/>
<keyword evidence="2" id="KW-0489">Methyltransferase</keyword>
<dbReference type="OrthoDB" id="9806473at2"/>
<dbReference type="AlphaFoldDB" id="W0RBS6"/>
<dbReference type="PANTHER" id="PTHR33990">
    <property type="entry name" value="PROTEIN YJDN-RELATED"/>
    <property type="match status" value="1"/>
</dbReference>
<feature type="domain" description="PhnB-like" evidence="1">
    <location>
        <begin position="4"/>
        <end position="112"/>
    </location>
</feature>
<dbReference type="KEGG" id="gba:J421_0694"/>
<dbReference type="InParanoid" id="W0RBS6"/>
<dbReference type="EMBL" id="CP007128">
    <property type="protein sequence ID" value="AHG88231.1"/>
    <property type="molecule type" value="Genomic_DNA"/>
</dbReference>
<dbReference type="eggNOG" id="COG3865">
    <property type="taxonomic scope" value="Bacteria"/>
</dbReference>
<keyword evidence="2" id="KW-0830">Ubiquinone</keyword>
<accession>W0RBS6</accession>
<dbReference type="CDD" id="cd06588">
    <property type="entry name" value="PhnB_like"/>
    <property type="match status" value="1"/>
</dbReference>
<dbReference type="GO" id="GO:0032259">
    <property type="term" value="P:methylation"/>
    <property type="evidence" value="ECO:0007669"/>
    <property type="project" value="UniProtKB-KW"/>
</dbReference>
<gene>
    <name evidence="2" type="ORF">J421_0694</name>
</gene>
<dbReference type="PATRIC" id="fig|861299.3.peg.706"/>
<dbReference type="InterPro" id="IPR009725">
    <property type="entry name" value="3_dmu_93_MTrfase"/>
</dbReference>
<reference evidence="2 3" key="1">
    <citation type="journal article" date="2014" name="Genome Announc.">
        <title>Genome Sequence and Methylome of Soil Bacterium Gemmatirosa kalamazoonensis KBS708T, a Member of the Rarely Cultivated Gemmatimonadetes Phylum.</title>
        <authorList>
            <person name="Debruyn J.M."/>
            <person name="Radosevich M."/>
            <person name="Wommack K.E."/>
            <person name="Polson S.W."/>
            <person name="Hauser L.J."/>
            <person name="Fawaz M.N."/>
            <person name="Korlach J."/>
            <person name="Tsai Y.C."/>
        </authorList>
    </citation>
    <scope>NUCLEOTIDE SEQUENCE [LARGE SCALE GENOMIC DNA]</scope>
    <source>
        <strain evidence="2 3">KBS708</strain>
    </source>
</reference>
<dbReference type="Proteomes" id="UP000019151">
    <property type="component" value="Chromosome"/>
</dbReference>
<dbReference type="GO" id="GO:0008168">
    <property type="term" value="F:methyltransferase activity"/>
    <property type="evidence" value="ECO:0007669"/>
    <property type="project" value="UniProtKB-KW"/>
</dbReference>
<organism evidence="2 3">
    <name type="scientific">Gemmatirosa kalamazoonensis</name>
    <dbReference type="NCBI Taxonomy" id="861299"/>
    <lineage>
        <taxon>Bacteria</taxon>
        <taxon>Pseudomonadati</taxon>
        <taxon>Gemmatimonadota</taxon>
        <taxon>Gemmatimonadia</taxon>
        <taxon>Gemmatimonadales</taxon>
        <taxon>Gemmatimonadaceae</taxon>
        <taxon>Gemmatirosa</taxon>
    </lineage>
</organism>
<dbReference type="InterPro" id="IPR028973">
    <property type="entry name" value="PhnB-like"/>
</dbReference>
<dbReference type="SUPFAM" id="SSF54593">
    <property type="entry name" value="Glyoxalase/Bleomycin resistance protein/Dihydroxybiphenyl dioxygenase"/>
    <property type="match status" value="1"/>
</dbReference>
<dbReference type="RefSeq" id="WP_025409776.1">
    <property type="nucleotide sequence ID" value="NZ_CP007128.1"/>
</dbReference>
<dbReference type="Gene3D" id="3.10.180.10">
    <property type="entry name" value="2,3-Dihydroxybiphenyl 1,2-Dioxygenase, domain 1"/>
    <property type="match status" value="1"/>
</dbReference>
<keyword evidence="2" id="KW-0808">Transferase</keyword>
<evidence type="ECO:0000259" key="1">
    <source>
        <dbReference type="Pfam" id="PF06983"/>
    </source>
</evidence>
<evidence type="ECO:0000313" key="3">
    <source>
        <dbReference type="Proteomes" id="UP000019151"/>
    </source>
</evidence>
<dbReference type="Pfam" id="PF06983">
    <property type="entry name" value="3-dmu-9_3-mt"/>
    <property type="match status" value="1"/>
</dbReference>
<dbReference type="PIRSF" id="PIRSF021700">
    <property type="entry name" value="3_dmu_93_MTrfase"/>
    <property type="match status" value="1"/>
</dbReference>
<keyword evidence="3" id="KW-1185">Reference proteome</keyword>
<dbReference type="HOGENOM" id="CLU_046006_22_1_0"/>
<protein>
    <submittedName>
        <fullName evidence="2">3-demethylubiquinone-9 3-methyltransferase</fullName>
    </submittedName>
</protein>